<comment type="caution">
    <text evidence="4">The sequence shown here is derived from an EMBL/GenBank/DDBJ whole genome shotgun (WGS) entry which is preliminary data.</text>
</comment>
<feature type="region of interest" description="Disordered" evidence="1">
    <location>
        <begin position="251"/>
        <end position="319"/>
    </location>
</feature>
<dbReference type="EMBL" id="LMVN01000021">
    <property type="protein sequence ID" value="PAV07189.1"/>
    <property type="molecule type" value="Genomic_DNA"/>
</dbReference>
<protein>
    <submittedName>
        <fullName evidence="5">Bacterial membrane flanked domain protein</fullName>
    </submittedName>
</protein>
<keyword evidence="2" id="KW-0472">Membrane</keyword>
<feature type="region of interest" description="Disordered" evidence="1">
    <location>
        <begin position="187"/>
        <end position="233"/>
    </location>
</feature>
<organism evidence="4 6">
    <name type="scientific">Methanosphaera cuniculi</name>
    <dbReference type="NCBI Taxonomy" id="1077256"/>
    <lineage>
        <taxon>Archaea</taxon>
        <taxon>Methanobacteriati</taxon>
        <taxon>Methanobacteriota</taxon>
        <taxon>Methanomada group</taxon>
        <taxon>Methanobacteria</taxon>
        <taxon>Methanobacteriales</taxon>
        <taxon>Methanobacteriaceae</taxon>
        <taxon>Methanosphaera</taxon>
    </lineage>
</organism>
<dbReference type="Proteomes" id="UP000217528">
    <property type="component" value="Unassembled WGS sequence"/>
</dbReference>
<reference evidence="5 7" key="1">
    <citation type="submission" date="2016-04" db="EMBL/GenBank/DDBJ databases">
        <title>Genome sequence of Methanosphaera cuniculi DSM 4103.</title>
        <authorList>
            <person name="Poehlein A."/>
            <person name="Seedorf H."/>
            <person name="Daniel R."/>
        </authorList>
    </citation>
    <scope>NUCLEOTIDE SEQUENCE [LARGE SCALE GENOMIC DNA]</scope>
    <source>
        <strain evidence="5 7">DSM 4103</strain>
    </source>
</reference>
<feature type="compositionally biased region" description="Basic residues" evidence="1">
    <location>
        <begin position="301"/>
        <end position="314"/>
    </location>
</feature>
<feature type="compositionally biased region" description="Polar residues" evidence="1">
    <location>
        <begin position="223"/>
        <end position="233"/>
    </location>
</feature>
<feature type="transmembrane region" description="Helical" evidence="2">
    <location>
        <begin position="38"/>
        <end position="67"/>
    </location>
</feature>
<dbReference type="EMBL" id="LWMS01000046">
    <property type="protein sequence ID" value="PWL07645.1"/>
    <property type="molecule type" value="Genomic_DNA"/>
</dbReference>
<keyword evidence="2" id="KW-1133">Transmembrane helix</keyword>
<reference evidence="4 6" key="2">
    <citation type="journal article" date="2017" name="BMC Genomics">
        <title>Genomic analysis of methanogenic archaea reveals a shift towards energy conservation.</title>
        <authorList>
            <person name="Gilmore S.P."/>
            <person name="Henske J.K."/>
            <person name="Sexton J.A."/>
            <person name="Solomon K.V."/>
            <person name="Seppala S."/>
            <person name="Yoo J.I."/>
            <person name="Huyett L.M."/>
            <person name="Pressman A."/>
            <person name="Cogan J.Z."/>
            <person name="Kivenson V."/>
            <person name="Peng X."/>
            <person name="Tan Y."/>
            <person name="Valentine D.L."/>
            <person name="O'Malley M.A."/>
        </authorList>
    </citation>
    <scope>NUCLEOTIDE SEQUENCE [LARGE SCALE GENOMIC DNA]</scope>
    <source>
        <strain evidence="4 6">1R-7</strain>
    </source>
</reference>
<feature type="domain" description="YdbS-like PH" evidence="3">
    <location>
        <begin position="105"/>
        <end position="178"/>
    </location>
</feature>
<evidence type="ECO:0000313" key="4">
    <source>
        <dbReference type="EMBL" id="PAV07189.1"/>
    </source>
</evidence>
<evidence type="ECO:0000313" key="5">
    <source>
        <dbReference type="EMBL" id="PWL07645.1"/>
    </source>
</evidence>
<gene>
    <name evidence="4" type="ORF">ASJ82_05825</name>
    <name evidence="5" type="ORF">MSCUN_15190</name>
</gene>
<feature type="compositionally biased region" description="Polar residues" evidence="1">
    <location>
        <begin position="203"/>
        <end position="217"/>
    </location>
</feature>
<evidence type="ECO:0000313" key="7">
    <source>
        <dbReference type="Proteomes" id="UP000246004"/>
    </source>
</evidence>
<dbReference type="PANTHER" id="PTHR37938">
    <property type="entry name" value="BLL0215 PROTEIN"/>
    <property type="match status" value="1"/>
</dbReference>
<evidence type="ECO:0000259" key="3">
    <source>
        <dbReference type="Pfam" id="PF03703"/>
    </source>
</evidence>
<dbReference type="Proteomes" id="UP000246004">
    <property type="component" value="Unassembled WGS sequence"/>
</dbReference>
<dbReference type="InterPro" id="IPR005182">
    <property type="entry name" value="YdbS-like_PH"/>
</dbReference>
<evidence type="ECO:0000256" key="1">
    <source>
        <dbReference type="SAM" id="MobiDB-lite"/>
    </source>
</evidence>
<dbReference type="PANTHER" id="PTHR37938:SF1">
    <property type="entry name" value="BLL0215 PROTEIN"/>
    <property type="match status" value="1"/>
</dbReference>
<feature type="transmembrane region" description="Helical" evidence="2">
    <location>
        <begin position="79"/>
        <end position="98"/>
    </location>
</feature>
<evidence type="ECO:0000313" key="6">
    <source>
        <dbReference type="Proteomes" id="UP000217528"/>
    </source>
</evidence>
<dbReference type="OrthoDB" id="78147at2157"/>
<keyword evidence="2" id="KW-0812">Transmembrane</keyword>
<accession>A0A2A2HCN2</accession>
<name>A0A2A2HCN2_9EURY</name>
<dbReference type="Pfam" id="PF03703">
    <property type="entry name" value="bPH_2"/>
    <property type="match status" value="1"/>
</dbReference>
<evidence type="ECO:0000256" key="2">
    <source>
        <dbReference type="SAM" id="Phobius"/>
    </source>
</evidence>
<keyword evidence="6" id="KW-1185">Reference proteome</keyword>
<dbReference type="AlphaFoldDB" id="A0A2A2HCN2"/>
<dbReference type="RefSeq" id="WP_095608856.1">
    <property type="nucleotide sequence ID" value="NZ_LMVN01000021.1"/>
</dbReference>
<proteinExistence type="predicted"/>
<sequence length="336" mass="40483">MMPQPNHSSSNEKNIVNGGSGNILYETKPNLLTYPDNFISKIIVVFLLAFFFVPILSVVAEVQLILINTFGVDIPQLTSFCELILILIILFVIIKIALDVIDRNHTTYTLTSRYIIINRGIFRHEKLTMSYDKIQDLEIQQSVLERLLNVGDIIIYGGHDNSKIILDDTPNAKYVVDLIIQQQDEYNIPEYQQKRQYPPRMNYNPNEYQDNYNPNEYQDNEYQDSYNPNEYQQPQKYNQRHNQYPQQYNNQREYEQPRNYRQQPQRQNRDDDNYFYYNEEQQYDRNPRNSNYFNDKDNSFKKRHNNKKSKKNKKQYNDNIIKKHEQMFKKYNQDDE</sequence>